<accession>A0AAU8CXX0</accession>
<organism evidence="2">
    <name type="scientific">Mesorhizobium sp. WSM2240</name>
    <dbReference type="NCBI Taxonomy" id="3228851"/>
    <lineage>
        <taxon>Bacteria</taxon>
        <taxon>Pseudomonadati</taxon>
        <taxon>Pseudomonadota</taxon>
        <taxon>Alphaproteobacteria</taxon>
        <taxon>Hyphomicrobiales</taxon>
        <taxon>Phyllobacteriaceae</taxon>
        <taxon>Mesorhizobium</taxon>
    </lineage>
</organism>
<dbReference type="GO" id="GO:0003677">
    <property type="term" value="F:DNA binding"/>
    <property type="evidence" value="ECO:0007669"/>
    <property type="project" value="InterPro"/>
</dbReference>
<keyword evidence="2" id="KW-0614">Plasmid</keyword>
<dbReference type="InterPro" id="IPR001387">
    <property type="entry name" value="Cro/C1-type_HTH"/>
</dbReference>
<dbReference type="InterPro" id="IPR010982">
    <property type="entry name" value="Lambda_DNA-bd_dom_sf"/>
</dbReference>
<dbReference type="SUPFAM" id="SSF47413">
    <property type="entry name" value="lambda repressor-like DNA-binding domains"/>
    <property type="match status" value="1"/>
</dbReference>
<protein>
    <submittedName>
        <fullName evidence="2">Helix-turn-helix transcriptional regulator</fullName>
    </submittedName>
</protein>
<dbReference type="SMART" id="SM00530">
    <property type="entry name" value="HTH_XRE"/>
    <property type="match status" value="1"/>
</dbReference>
<dbReference type="CDD" id="cd00093">
    <property type="entry name" value="HTH_XRE"/>
    <property type="match status" value="1"/>
</dbReference>
<evidence type="ECO:0000313" key="2">
    <source>
        <dbReference type="EMBL" id="XCG51836.1"/>
    </source>
</evidence>
<dbReference type="EMBL" id="CP159254">
    <property type="protein sequence ID" value="XCG51836.1"/>
    <property type="molecule type" value="Genomic_DNA"/>
</dbReference>
<geneLocation type="plasmid" evidence="2">
    <name>pMk2240C</name>
</geneLocation>
<dbReference type="AlphaFoldDB" id="A0AAU8CXX0"/>
<dbReference type="Gene3D" id="1.10.260.40">
    <property type="entry name" value="lambda repressor-like DNA-binding domains"/>
    <property type="match status" value="1"/>
</dbReference>
<proteinExistence type="predicted"/>
<dbReference type="Pfam" id="PF13560">
    <property type="entry name" value="HTH_31"/>
    <property type="match status" value="1"/>
</dbReference>
<sequence>MISYKSAKGLVETADPEIDKPIYRRPGFDGITTLGQMDEKIAAFLRKAREDEGLTRADLSPLLGLSVPVYGRYERAFSKMHVTRMIHLCEILGFMPIEMLFEAAPHLWGQTPEEAEDRLELAKLMAALPHDTTRDLLALVKRMVAQQKAADAATASSQTKDEVR</sequence>
<dbReference type="RefSeq" id="WP_353646101.1">
    <property type="nucleotide sequence ID" value="NZ_CP159254.1"/>
</dbReference>
<reference evidence="2" key="1">
    <citation type="submission" date="2024-06" db="EMBL/GenBank/DDBJ databases">
        <title>Mesorhizobium karijinii sp. nov., a symbiont of the iconic Swainsona formosa from arid Australia.</title>
        <authorList>
            <person name="Hill Y.J."/>
            <person name="Watkin E.L.J."/>
            <person name="O'Hara G.W."/>
            <person name="Terpolilli J."/>
            <person name="Tye M.L."/>
            <person name="Kohlmeier M.G."/>
        </authorList>
    </citation>
    <scope>NUCLEOTIDE SEQUENCE</scope>
    <source>
        <strain evidence="2">WSM2240</strain>
        <plasmid evidence="2">pMk2240C</plasmid>
    </source>
</reference>
<name>A0AAU8CXX0_9HYPH</name>
<gene>
    <name evidence="2" type="ORF">ABVK50_28695</name>
</gene>
<evidence type="ECO:0000259" key="1">
    <source>
        <dbReference type="PROSITE" id="PS50943"/>
    </source>
</evidence>
<dbReference type="PROSITE" id="PS50943">
    <property type="entry name" value="HTH_CROC1"/>
    <property type="match status" value="1"/>
</dbReference>
<feature type="domain" description="HTH cro/C1-type" evidence="1">
    <location>
        <begin position="45"/>
        <end position="100"/>
    </location>
</feature>